<keyword evidence="2 7" id="KW-0812">Transmembrane</keyword>
<dbReference type="InterPro" id="IPR026082">
    <property type="entry name" value="ABCA"/>
</dbReference>
<feature type="transmembrane region" description="Helical" evidence="7">
    <location>
        <begin position="57"/>
        <end position="80"/>
    </location>
</feature>
<dbReference type="InterPro" id="IPR017871">
    <property type="entry name" value="ABC_transporter-like_CS"/>
</dbReference>
<dbReference type="PROSITE" id="PS50893">
    <property type="entry name" value="ABC_TRANSPORTER_2"/>
    <property type="match status" value="2"/>
</dbReference>
<keyword evidence="5 7" id="KW-1133">Transmembrane helix</keyword>
<dbReference type="GO" id="GO:0005319">
    <property type="term" value="F:lipid transporter activity"/>
    <property type="evidence" value="ECO:0007669"/>
    <property type="project" value="TreeGrafter"/>
</dbReference>
<keyword evidence="4 9" id="KW-0067">ATP-binding</keyword>
<evidence type="ECO:0000256" key="4">
    <source>
        <dbReference type="ARBA" id="ARBA00022840"/>
    </source>
</evidence>
<evidence type="ECO:0000256" key="1">
    <source>
        <dbReference type="ARBA" id="ARBA00004141"/>
    </source>
</evidence>
<dbReference type="Pfam" id="PF23321">
    <property type="entry name" value="R1_ABCA1"/>
    <property type="match status" value="1"/>
</dbReference>
<feature type="transmembrane region" description="Helical" evidence="7">
    <location>
        <begin position="934"/>
        <end position="961"/>
    </location>
</feature>
<feature type="domain" description="ABC transporter" evidence="8">
    <location>
        <begin position="1191"/>
        <end position="1422"/>
    </location>
</feature>
<dbReference type="PANTHER" id="PTHR19229">
    <property type="entry name" value="ATP-BINDING CASSETTE TRANSPORTER SUBFAMILY A ABCA"/>
    <property type="match status" value="1"/>
</dbReference>
<dbReference type="GO" id="GO:0016020">
    <property type="term" value="C:membrane"/>
    <property type="evidence" value="ECO:0007669"/>
    <property type="project" value="UniProtKB-SubCell"/>
</dbReference>
<sequence length="1559" mass="179017">MTYFSIYETFNAFKYSMDIQLIAKMTGTKIRNINMVKTMPFYCPDFEQDELLSTFSFFPSLLISVAFMFTSVFTTGNIVAEKANKMKEYLKLVGIKWYAIYASWFIRNISIYLILSIVISIICKIYLGPNSDNQLVTSRAIFTHTNFTIILIVLLVYSVQVVSFTLLLSQFFSKPFNAKVILLVIWIFSIVNFYDEIPTSVIKYLFTVFPNLGLLFSFQVLFQFERSSKDFNIAQLFDNIYDDPLRLGAILISMLAWSILYFPFTWYLENILPGDFGLPLPFYFPLSKNYWFPQSLNENASKYKVDAKKNLPSFEKDPLNLNKTVSIDNLSKTFKTFRRSKTAVKNISMNFYENQITGLLGHNGAGKTTTTFMLCGMFPPTSGNARIMGLDLRNQMDQIRPILGFCPQVDILLEDFTVEEHLRLVAMIKGFPSIKFKTELDRISDFVGLQKDLKKRSKNLSGGMKRRLMVAMALIGDSKIIILDEPTSGLDPFNRVKLWELIRRYKNNHTIILTTHFMEEADALSDRIAIMNHGEIKCCGSPIFLKNFYGNGFRIKIVKNSKFKSLEFESLLKKYLHDYQIEINVAAEICVSFPFNRANLLSEFLNDLENNKNDLGFDSYGISSSTIEEVFLKVGKIDHKTEDLSKTNGFTNIDEDAFNVFKQKIELKQGKALWFQQIKSLLYKRLIIFLRRYLLALVILICPLVFQLVIVSIIPSSNSVIDKIGKTENSYGTFELDINKYTSHAIPFYTIDASPTNPVNKVLKSFYKYSNRPNINLLRVNSSVYDYVAKRHNQSLISLLKEYYFGIKWLSSETEPNDFNNFDITAYYSTTAYQTPGVIVNEISNLLLSFLNTNKLSKSISTVNEPIPPNNNNYYGNNFLKYLGCFDVLPLSLFNFATSIVIAFVISINVMHVSKEKINGSKKLQLLSNTTKTVYWASNFIFDFIVCLFNICLVIGITSLANYIRNNPEVDIFIMSSRPTVGYWFLILIISSLNWTFLSYFWLSFFKSDVTAFVILLLLLGIASFTDVVFSFFQLFNNITNPDLNFDSASTLFLYILRMILAVLFPNVTIKRQLFNFRLRSNRYCIDSLNRVLKTNFRYDTNYMGINEPGNGLFLLISAFQLVFIVLLFIATETNAFNKEYLRNFLMSLFKADPKYISMNSEIEDDVKKEIERIDESNLAKLSQHEPLIVKKLLKLFKKKNIRLSAVDNMSFGVPSQTCFGLLGMNGAGKSTTFKIITGELEPNKGEVLVNGYSVKSENMKTRQNLGYCPQFDRLIEYLTVNETLILFANLRGIDQALSVKLAQDMQAIFQLNEFKNTYVQNLSGGTKRKLSCAIAFIGKPSVIILDEPSTGMDPGARKFMWNIIKKARDTGMTIVLSSHSMEECEALCDKLGIMLNGQLQCLGTIPEIKSKYGDGYRLIVKCHHSDQLENDIVRLENFIKAKFQNSYLEDRQYETLFFIIKNDAKYKQNLSKMFSLIEENKNLLNVESYFISQTTLEQVFMSFANKSQNMIHTINKKVKDKSSISIDLFDLKKTPKKNKVKLLSYKNMGFSDSNSYIF</sequence>
<dbReference type="FunFam" id="3.40.50.300:FF:000933">
    <property type="entry name" value="ABC transporter A family member 7"/>
    <property type="match status" value="1"/>
</dbReference>
<keyword evidence="3" id="KW-0547">Nucleotide-binding</keyword>
<dbReference type="Gene3D" id="3.40.50.300">
    <property type="entry name" value="P-loop containing nucleotide triphosphate hydrolases"/>
    <property type="match status" value="2"/>
</dbReference>
<dbReference type="SMART" id="SM00382">
    <property type="entry name" value="AAA"/>
    <property type="match status" value="2"/>
</dbReference>
<accession>A0A1J0MN12</accession>
<dbReference type="GO" id="GO:0140359">
    <property type="term" value="F:ABC-type transporter activity"/>
    <property type="evidence" value="ECO:0007669"/>
    <property type="project" value="InterPro"/>
</dbReference>
<proteinExistence type="predicted"/>
<evidence type="ECO:0000259" key="8">
    <source>
        <dbReference type="PROSITE" id="PS50893"/>
    </source>
</evidence>
<feature type="transmembrane region" description="Helical" evidence="7">
    <location>
        <begin position="981"/>
        <end position="1003"/>
    </location>
</feature>
<dbReference type="InterPro" id="IPR013525">
    <property type="entry name" value="ABC2_TM"/>
</dbReference>
<dbReference type="InterPro" id="IPR056264">
    <property type="entry name" value="R2_ABCA1-4-like"/>
</dbReference>
<feature type="transmembrane region" description="Helical" evidence="7">
    <location>
        <begin position="201"/>
        <end position="224"/>
    </location>
</feature>
<dbReference type="FunFam" id="3.40.50.300:FF:002470">
    <property type="entry name" value="ABC transporter, putative"/>
    <property type="match status" value="1"/>
</dbReference>
<dbReference type="InterPro" id="IPR003593">
    <property type="entry name" value="AAA+_ATPase"/>
</dbReference>
<evidence type="ECO:0000256" key="6">
    <source>
        <dbReference type="ARBA" id="ARBA00023136"/>
    </source>
</evidence>
<dbReference type="SUPFAM" id="SSF52540">
    <property type="entry name" value="P-loop containing nucleoside triphosphate hydrolases"/>
    <property type="match status" value="2"/>
</dbReference>
<dbReference type="InterPro" id="IPR027417">
    <property type="entry name" value="P-loop_NTPase"/>
</dbReference>
<evidence type="ECO:0000256" key="5">
    <source>
        <dbReference type="ARBA" id="ARBA00022989"/>
    </source>
</evidence>
<feature type="transmembrane region" description="Helical" evidence="7">
    <location>
        <begin position="1052"/>
        <end position="1070"/>
    </location>
</feature>
<feature type="transmembrane region" description="Helical" evidence="7">
    <location>
        <begin position="693"/>
        <end position="714"/>
    </location>
</feature>
<evidence type="ECO:0000256" key="7">
    <source>
        <dbReference type="SAM" id="Phobius"/>
    </source>
</evidence>
<organism evidence="9">
    <name type="scientific">Brachionus koreanus</name>
    <dbReference type="NCBI Taxonomy" id="1199090"/>
    <lineage>
        <taxon>Eukaryota</taxon>
        <taxon>Metazoa</taxon>
        <taxon>Spiralia</taxon>
        <taxon>Gnathifera</taxon>
        <taxon>Rotifera</taxon>
        <taxon>Eurotatoria</taxon>
        <taxon>Monogononta</taxon>
        <taxon>Pseudotrocha</taxon>
        <taxon>Ploima</taxon>
        <taxon>Brachionidae</taxon>
        <taxon>Brachionus</taxon>
    </lineage>
</organism>
<feature type="transmembrane region" description="Helical" evidence="7">
    <location>
        <begin position="176"/>
        <end position="195"/>
    </location>
</feature>
<reference evidence="9" key="1">
    <citation type="submission" date="2016-04" db="EMBL/GenBank/DDBJ databases">
        <title>ATP-Binding Cassette transporters in monogonont rotifer Brachionus koreanus.</title>
        <authorList>
            <person name="Jeong C.-B."/>
            <person name="Kang H.-M."/>
            <person name="Lee J.-S."/>
        </authorList>
    </citation>
    <scope>NUCLEOTIDE SEQUENCE</scope>
</reference>
<dbReference type="Pfam" id="PF12698">
    <property type="entry name" value="ABC2_membrane_3"/>
    <property type="match status" value="2"/>
</dbReference>
<feature type="transmembrane region" description="Helical" evidence="7">
    <location>
        <begin position="1010"/>
        <end position="1032"/>
    </location>
</feature>
<dbReference type="GO" id="GO:0016887">
    <property type="term" value="F:ATP hydrolysis activity"/>
    <property type="evidence" value="ECO:0007669"/>
    <property type="project" value="InterPro"/>
</dbReference>
<dbReference type="EMBL" id="KX134768">
    <property type="protein sequence ID" value="APD26547.1"/>
    <property type="molecule type" value="Genomic_DNA"/>
</dbReference>
<keyword evidence="6 7" id="KW-0472">Membrane</keyword>
<name>A0A1J0MN12_9BILA</name>
<dbReference type="GO" id="GO:0005524">
    <property type="term" value="F:ATP binding"/>
    <property type="evidence" value="ECO:0007669"/>
    <property type="project" value="UniProtKB-KW"/>
</dbReference>
<evidence type="ECO:0000256" key="2">
    <source>
        <dbReference type="ARBA" id="ARBA00022692"/>
    </source>
</evidence>
<dbReference type="CDD" id="cd03263">
    <property type="entry name" value="ABC_subfamily_A"/>
    <property type="match status" value="2"/>
</dbReference>
<feature type="transmembrane region" description="Helical" evidence="7">
    <location>
        <begin position="1113"/>
        <end position="1131"/>
    </location>
</feature>
<feature type="transmembrane region" description="Helical" evidence="7">
    <location>
        <begin position="245"/>
        <end position="264"/>
    </location>
</feature>
<comment type="subcellular location">
    <subcellularLocation>
        <location evidence="1">Membrane</location>
        <topology evidence="1">Multi-pass membrane protein</topology>
    </subcellularLocation>
</comment>
<feature type="transmembrane region" description="Helical" evidence="7">
    <location>
        <begin position="147"/>
        <end position="169"/>
    </location>
</feature>
<feature type="domain" description="ABC transporter" evidence="8">
    <location>
        <begin position="325"/>
        <end position="558"/>
    </location>
</feature>
<dbReference type="PANTHER" id="PTHR19229:SF250">
    <property type="entry name" value="ABC TRANSPORTER DOMAIN-CONTAINING PROTEIN-RELATED"/>
    <property type="match status" value="1"/>
</dbReference>
<dbReference type="PROSITE" id="PS00211">
    <property type="entry name" value="ABC_TRANSPORTER_1"/>
    <property type="match status" value="1"/>
</dbReference>
<evidence type="ECO:0000313" key="9">
    <source>
        <dbReference type="EMBL" id="APD26547.1"/>
    </source>
</evidence>
<feature type="transmembrane region" description="Helical" evidence="7">
    <location>
        <begin position="101"/>
        <end position="127"/>
    </location>
</feature>
<dbReference type="InterPro" id="IPR003439">
    <property type="entry name" value="ABC_transporter-like_ATP-bd"/>
</dbReference>
<dbReference type="Pfam" id="PF00005">
    <property type="entry name" value="ABC_tran"/>
    <property type="match status" value="2"/>
</dbReference>
<protein>
    <submittedName>
        <fullName evidence="9">ATP-binding cassette transporter subfamily A member 3-like X1 protein</fullName>
    </submittedName>
</protein>
<evidence type="ECO:0000256" key="3">
    <source>
        <dbReference type="ARBA" id="ARBA00022741"/>
    </source>
</evidence>
<feature type="transmembrane region" description="Helical" evidence="7">
    <location>
        <begin position="893"/>
        <end position="913"/>
    </location>
</feature>